<comment type="caution">
    <text evidence="11">Lacks conserved residue(s) required for the propagation of feature annotation.</text>
</comment>
<evidence type="ECO:0000256" key="12">
    <source>
        <dbReference type="RuleBase" id="RU362106"/>
    </source>
</evidence>
<evidence type="ECO:0000256" key="3">
    <source>
        <dbReference type="ARBA" id="ARBA00022603"/>
    </source>
</evidence>
<dbReference type="AlphaFoldDB" id="A0A914HSZ8"/>
<keyword evidence="7" id="KW-0809">Transit peptide</keyword>
<sequence length="402" mass="45928">MASSLAVKAAAPRFPPLPSLRDFIYMYRLNATKALSQSYLMDMNLTRKICKKVGDMSDAFVLEVGPGPGGITRAIIEHPCRRLDVVEIDRQFRPSLEHLSRRADDRMHMHMSNILKLDVEQIWTDAGASKCSWHERQPPFHIIGNLPFHIATPLIIKYLREMSVQRGPFAFGRVPLTFTLQSEVAKRVVGLADTAFRSRIGVTCQNLTKPRILFEIPGICFTPRPRVNVSVVQFVPRLEPQIPTAYVLADKVFRVLFHMKRRFLLKVVQLLYPKELSLQLAYDLLKHCGLDKEGMVMRLSMEELAAIAVYYEKQCRELPGLFLYDFREPKPLEVLANQPYPFPPQYIRPSKVLENIDTDGMSLAEFDEAFDDDDTLPKQSLVGPSRTNLSTPIFPHNDAFNQ</sequence>
<feature type="domain" description="Ribosomal RNA adenine methylase transferase N-terminal" evidence="14">
    <location>
        <begin position="45"/>
        <end position="238"/>
    </location>
</feature>
<feature type="binding site" evidence="11">
    <location>
        <position position="65"/>
    </location>
    <ligand>
        <name>S-adenosyl-L-methionine</name>
        <dbReference type="ChEBI" id="CHEBI:59789"/>
    </ligand>
</feature>
<dbReference type="FunFam" id="3.40.50.150:FF:000109">
    <property type="entry name" value="rRNA adenine N(6)-methyltransferase"/>
    <property type="match status" value="1"/>
</dbReference>
<evidence type="ECO:0000256" key="4">
    <source>
        <dbReference type="ARBA" id="ARBA00022679"/>
    </source>
</evidence>
<evidence type="ECO:0000256" key="2">
    <source>
        <dbReference type="ARBA" id="ARBA00022552"/>
    </source>
</evidence>
<dbReference type="Gene3D" id="3.40.50.150">
    <property type="entry name" value="Vaccinia Virus protein VP39"/>
    <property type="match status" value="1"/>
</dbReference>
<dbReference type="GO" id="GO:0006391">
    <property type="term" value="P:transcription initiation at mitochondrial promoter"/>
    <property type="evidence" value="ECO:0007669"/>
    <property type="project" value="TreeGrafter"/>
</dbReference>
<evidence type="ECO:0000313" key="16">
    <source>
        <dbReference type="WBParaSite" id="Gr19_v10_g4370.t1"/>
    </source>
</evidence>
<dbReference type="InterPro" id="IPR001737">
    <property type="entry name" value="KsgA/Erm"/>
</dbReference>
<accession>A0A914HSZ8</accession>
<evidence type="ECO:0000256" key="8">
    <source>
        <dbReference type="ARBA" id="ARBA00023015"/>
    </source>
</evidence>
<evidence type="ECO:0000256" key="11">
    <source>
        <dbReference type="PROSITE-ProRule" id="PRU01026"/>
    </source>
</evidence>
<evidence type="ECO:0000256" key="6">
    <source>
        <dbReference type="ARBA" id="ARBA00022884"/>
    </source>
</evidence>
<feature type="binding site" evidence="11">
    <location>
        <position position="87"/>
    </location>
    <ligand>
        <name>S-adenosyl-L-methionine</name>
        <dbReference type="ChEBI" id="CHEBI:59789"/>
    </ligand>
</feature>
<evidence type="ECO:0000256" key="5">
    <source>
        <dbReference type="ARBA" id="ARBA00022691"/>
    </source>
</evidence>
<name>A0A914HSZ8_GLORO</name>
<keyword evidence="3 11" id="KW-0489">Methyltransferase</keyword>
<dbReference type="Gene3D" id="1.10.8.100">
    <property type="entry name" value="Ribosomal RNA adenine dimethylase-like, domain 2"/>
    <property type="match status" value="1"/>
</dbReference>
<comment type="similarity">
    <text evidence="11 12">Belongs to the class I-like SAM-binding methyltransferase superfamily. rRNA adenine N(6)-methyltransferase family.</text>
</comment>
<evidence type="ECO:0000259" key="14">
    <source>
        <dbReference type="SMART" id="SM00650"/>
    </source>
</evidence>
<evidence type="ECO:0000256" key="1">
    <source>
        <dbReference type="ARBA" id="ARBA00004173"/>
    </source>
</evidence>
<dbReference type="SUPFAM" id="SSF53335">
    <property type="entry name" value="S-adenosyl-L-methionine-dependent methyltransferases"/>
    <property type="match status" value="1"/>
</dbReference>
<dbReference type="GO" id="GO:0005759">
    <property type="term" value="C:mitochondrial matrix"/>
    <property type="evidence" value="ECO:0007669"/>
    <property type="project" value="TreeGrafter"/>
</dbReference>
<feature type="binding site" evidence="11">
    <location>
        <position position="145"/>
    </location>
    <ligand>
        <name>S-adenosyl-L-methionine</name>
        <dbReference type="ChEBI" id="CHEBI:59789"/>
    </ligand>
</feature>
<dbReference type="InterPro" id="IPR023165">
    <property type="entry name" value="rRNA_Ade_diMease-like_C"/>
</dbReference>
<dbReference type="InterPro" id="IPR029063">
    <property type="entry name" value="SAM-dependent_MTases_sf"/>
</dbReference>
<dbReference type="SMART" id="SM00650">
    <property type="entry name" value="rADc"/>
    <property type="match status" value="1"/>
</dbReference>
<dbReference type="PROSITE" id="PS01131">
    <property type="entry name" value="RRNA_A_DIMETH"/>
    <property type="match status" value="1"/>
</dbReference>
<dbReference type="EC" id="2.1.1.-" evidence="12"/>
<proteinExistence type="inferred from homology"/>
<feature type="binding site" evidence="11">
    <location>
        <position position="40"/>
    </location>
    <ligand>
        <name>S-adenosyl-L-methionine</name>
        <dbReference type="ChEBI" id="CHEBI:59789"/>
    </ligand>
</feature>
<evidence type="ECO:0000256" key="13">
    <source>
        <dbReference type="SAM" id="MobiDB-lite"/>
    </source>
</evidence>
<dbReference type="Pfam" id="PF00398">
    <property type="entry name" value="RrnaAD"/>
    <property type="match status" value="1"/>
</dbReference>
<dbReference type="CDD" id="cd02440">
    <property type="entry name" value="AdoMet_MTases"/>
    <property type="match status" value="1"/>
</dbReference>
<protein>
    <recommendedName>
        <fullName evidence="12">rRNA adenine N(6)-methyltransferase</fullName>
        <ecNumber evidence="12">2.1.1.-</ecNumber>
    </recommendedName>
</protein>
<organism evidence="15 16">
    <name type="scientific">Globodera rostochiensis</name>
    <name type="common">Golden nematode worm</name>
    <name type="synonym">Heterodera rostochiensis</name>
    <dbReference type="NCBI Taxonomy" id="31243"/>
    <lineage>
        <taxon>Eukaryota</taxon>
        <taxon>Metazoa</taxon>
        <taxon>Ecdysozoa</taxon>
        <taxon>Nematoda</taxon>
        <taxon>Chromadorea</taxon>
        <taxon>Rhabditida</taxon>
        <taxon>Tylenchina</taxon>
        <taxon>Tylenchomorpha</taxon>
        <taxon>Tylenchoidea</taxon>
        <taxon>Heteroderidae</taxon>
        <taxon>Heteroderinae</taxon>
        <taxon>Globodera</taxon>
    </lineage>
</organism>
<keyword evidence="9" id="KW-0496">Mitochondrion</keyword>
<dbReference type="GO" id="GO:0000179">
    <property type="term" value="F:rRNA (adenine-N6,N6-)-dimethyltransferase activity"/>
    <property type="evidence" value="ECO:0007669"/>
    <property type="project" value="UniProtKB-UniRule"/>
</dbReference>
<dbReference type="PANTHER" id="PTHR11727:SF17">
    <property type="entry name" value="DIMETHYLADENOSINE TRANSFERASE 1, MITOCHONDRIAL"/>
    <property type="match status" value="1"/>
</dbReference>
<evidence type="ECO:0000256" key="9">
    <source>
        <dbReference type="ARBA" id="ARBA00023128"/>
    </source>
</evidence>
<dbReference type="GO" id="GO:0034246">
    <property type="term" value="F:mitochondrial transcription factor activity"/>
    <property type="evidence" value="ECO:0007669"/>
    <property type="project" value="TreeGrafter"/>
</dbReference>
<evidence type="ECO:0000313" key="15">
    <source>
        <dbReference type="Proteomes" id="UP000887572"/>
    </source>
</evidence>
<keyword evidence="8" id="KW-0805">Transcription regulation</keyword>
<dbReference type="InterPro" id="IPR020598">
    <property type="entry name" value="rRNA_Ade_methylase_Trfase_N"/>
</dbReference>
<dbReference type="Proteomes" id="UP000887572">
    <property type="component" value="Unplaced"/>
</dbReference>
<keyword evidence="10" id="KW-0804">Transcription</keyword>
<dbReference type="PROSITE" id="PS51689">
    <property type="entry name" value="SAM_RNA_A_N6_MT"/>
    <property type="match status" value="1"/>
</dbReference>
<keyword evidence="15" id="KW-1185">Reference proteome</keyword>
<keyword evidence="5 11" id="KW-0949">S-adenosyl-L-methionine</keyword>
<comment type="subcellular location">
    <subcellularLocation>
        <location evidence="1">Mitochondrion</location>
    </subcellularLocation>
</comment>
<feature type="region of interest" description="Disordered" evidence="13">
    <location>
        <begin position="375"/>
        <end position="402"/>
    </location>
</feature>
<keyword evidence="2 12" id="KW-0698">rRNA processing</keyword>
<evidence type="ECO:0000256" key="10">
    <source>
        <dbReference type="ARBA" id="ARBA00023163"/>
    </source>
</evidence>
<evidence type="ECO:0000256" key="7">
    <source>
        <dbReference type="ARBA" id="ARBA00022946"/>
    </source>
</evidence>
<dbReference type="PANTHER" id="PTHR11727">
    <property type="entry name" value="DIMETHYLADENOSINE TRANSFERASE"/>
    <property type="match status" value="1"/>
</dbReference>
<keyword evidence="4 11" id="KW-0808">Transferase</keyword>
<dbReference type="InterPro" id="IPR020596">
    <property type="entry name" value="rRNA_Ade_Mease_Trfase_CS"/>
</dbReference>
<keyword evidence="6 11" id="KW-0694">RNA-binding</keyword>
<dbReference type="WBParaSite" id="Gr19_v10_g4370.t1">
    <property type="protein sequence ID" value="Gr19_v10_g4370.t1"/>
    <property type="gene ID" value="Gr19_v10_g4370"/>
</dbReference>
<reference evidence="16" key="1">
    <citation type="submission" date="2022-11" db="UniProtKB">
        <authorList>
            <consortium name="WormBaseParasite"/>
        </authorList>
    </citation>
    <scope>IDENTIFICATION</scope>
</reference>
<dbReference type="GO" id="GO:0003723">
    <property type="term" value="F:RNA binding"/>
    <property type="evidence" value="ECO:0007669"/>
    <property type="project" value="UniProtKB-UniRule"/>
</dbReference>